<dbReference type="AlphaFoldDB" id="A0A1I3P633"/>
<feature type="region of interest" description="Disordered" evidence="1">
    <location>
        <begin position="176"/>
        <end position="198"/>
    </location>
</feature>
<evidence type="ECO:0000256" key="1">
    <source>
        <dbReference type="SAM" id="MobiDB-lite"/>
    </source>
</evidence>
<dbReference type="RefSeq" id="WP_092865514.1">
    <property type="nucleotide sequence ID" value="NZ_FOQH01000015.1"/>
</dbReference>
<organism evidence="2 3">
    <name type="scientific">Albimonas pacifica</name>
    <dbReference type="NCBI Taxonomy" id="1114924"/>
    <lineage>
        <taxon>Bacteria</taxon>
        <taxon>Pseudomonadati</taxon>
        <taxon>Pseudomonadota</taxon>
        <taxon>Alphaproteobacteria</taxon>
        <taxon>Rhodobacterales</taxon>
        <taxon>Paracoccaceae</taxon>
        <taxon>Albimonas</taxon>
    </lineage>
</organism>
<accession>A0A1I3P633</accession>
<evidence type="ECO:0000313" key="2">
    <source>
        <dbReference type="EMBL" id="SFJ16869.1"/>
    </source>
</evidence>
<reference evidence="2 3" key="1">
    <citation type="submission" date="2016-10" db="EMBL/GenBank/DDBJ databases">
        <authorList>
            <person name="de Groot N.N."/>
        </authorList>
    </citation>
    <scope>NUCLEOTIDE SEQUENCE [LARGE SCALE GENOMIC DNA]</scope>
    <source>
        <strain evidence="2 3">CGMCC 1.11030</strain>
    </source>
</reference>
<sequence length="346" mass="37849">MDASGAAPGAAIEAQARLHHQWLLGLQLMVATREGPQAVGEWMFRLFRRQHHDKFLSSFAKLGLEGLPHAVACARYHVLSNGVGGVAVEYMEEGPRKAWVRFRHPRWMYDGAVICGIPIEASRGFLRGWYAQNGVSLGNPRLGFVCVSEDMSGQFGLCGYFIEEDRTLAEDERLRFAPGERPPPFDPAAQPSPPAEQWSEERLARAARNYAAEYCRNGIRELAAVLGRARAVELGRLSARLIGLQEYPRLAAAVGGEDAGPAEAAAFLAAIFAGMGDEAAVEAHGETVTIRHEGLRILRGIEGEAREDLLACWIELWRGAVASHRAFIDVSAEPQGEGLRWTLTPA</sequence>
<dbReference type="STRING" id="1114924.SAMN05216258_11575"/>
<protein>
    <submittedName>
        <fullName evidence="2">Uncharacterized protein</fullName>
    </submittedName>
</protein>
<gene>
    <name evidence="2" type="ORF">SAMN05216258_11575</name>
</gene>
<dbReference type="OrthoDB" id="7251025at2"/>
<evidence type="ECO:0000313" key="3">
    <source>
        <dbReference type="Proteomes" id="UP000199377"/>
    </source>
</evidence>
<dbReference type="EMBL" id="FOQH01000015">
    <property type="protein sequence ID" value="SFJ16869.1"/>
    <property type="molecule type" value="Genomic_DNA"/>
</dbReference>
<feature type="compositionally biased region" description="Pro residues" evidence="1">
    <location>
        <begin position="180"/>
        <end position="194"/>
    </location>
</feature>
<keyword evidence="3" id="KW-1185">Reference proteome</keyword>
<dbReference type="Proteomes" id="UP000199377">
    <property type="component" value="Unassembled WGS sequence"/>
</dbReference>
<name>A0A1I3P633_9RHOB</name>
<proteinExistence type="predicted"/>